<dbReference type="RefSeq" id="WP_345192704.1">
    <property type="nucleotide sequence ID" value="NZ_BAABFL010000004.1"/>
</dbReference>
<gene>
    <name evidence="2" type="ORF">GCM10023116_00800</name>
</gene>
<evidence type="ECO:0000256" key="1">
    <source>
        <dbReference type="SAM" id="Phobius"/>
    </source>
</evidence>
<keyword evidence="3" id="KW-1185">Reference proteome</keyword>
<evidence type="ECO:0000313" key="3">
    <source>
        <dbReference type="Proteomes" id="UP001500604"/>
    </source>
</evidence>
<keyword evidence="1" id="KW-0812">Transmembrane</keyword>
<accession>A0ABP8UV93</accession>
<proteinExistence type="predicted"/>
<keyword evidence="1" id="KW-1133">Transmembrane helix</keyword>
<feature type="transmembrane region" description="Helical" evidence="1">
    <location>
        <begin position="101"/>
        <end position="123"/>
    </location>
</feature>
<keyword evidence="1" id="KW-0472">Membrane</keyword>
<reference evidence="3" key="1">
    <citation type="journal article" date="2019" name="Int. J. Syst. Evol. Microbiol.">
        <title>The Global Catalogue of Microorganisms (GCM) 10K type strain sequencing project: providing services to taxonomists for standard genome sequencing and annotation.</title>
        <authorList>
            <consortium name="The Broad Institute Genomics Platform"/>
            <consortium name="The Broad Institute Genome Sequencing Center for Infectious Disease"/>
            <person name="Wu L."/>
            <person name="Ma J."/>
        </authorList>
    </citation>
    <scope>NUCLEOTIDE SEQUENCE [LARGE SCALE GENOMIC DNA]</scope>
    <source>
        <strain evidence="3">JCM 17805</strain>
    </source>
</reference>
<sequence length="260" mass="29225">MMQQGIPNISKKPYGSPRPCYEEHMQSGQLSFIKETSPEAQYSHRFSDSFYTYDVEHGTILNERKIEMADLNWFLTGFITTMGAYVASLVTVVSFTLTPLYFLSIPICAAVILVSAVVFHFYITSESSQQHAKQVLCPKTQEQAEALQCEAVVVCRKKQAEINDLQAINKSLKDDMRSVLDSDTCQSDSKCKDVAMSRSDLETQYAALLHSYLVNRDTIQALQSSLMNLEDMYQLSTETDSTGKINVKKNGTVKPEDLPQ</sequence>
<feature type="transmembrane region" description="Helical" evidence="1">
    <location>
        <begin position="73"/>
        <end position="95"/>
    </location>
</feature>
<dbReference type="EMBL" id="BAABFL010000004">
    <property type="protein sequence ID" value="GAA4647818.1"/>
    <property type="molecule type" value="Genomic_DNA"/>
</dbReference>
<evidence type="ECO:0000313" key="2">
    <source>
        <dbReference type="EMBL" id="GAA4647818.1"/>
    </source>
</evidence>
<comment type="caution">
    <text evidence="2">The sequence shown here is derived from an EMBL/GenBank/DDBJ whole genome shotgun (WGS) entry which is preliminary data.</text>
</comment>
<organism evidence="2 3">
    <name type="scientific">Kistimonas scapharcae</name>
    <dbReference type="NCBI Taxonomy" id="1036133"/>
    <lineage>
        <taxon>Bacteria</taxon>
        <taxon>Pseudomonadati</taxon>
        <taxon>Pseudomonadota</taxon>
        <taxon>Gammaproteobacteria</taxon>
        <taxon>Oceanospirillales</taxon>
        <taxon>Endozoicomonadaceae</taxon>
        <taxon>Kistimonas</taxon>
    </lineage>
</organism>
<protein>
    <submittedName>
        <fullName evidence="2">Uncharacterized protein</fullName>
    </submittedName>
</protein>
<dbReference type="Proteomes" id="UP001500604">
    <property type="component" value="Unassembled WGS sequence"/>
</dbReference>
<name>A0ABP8UV93_9GAMM</name>